<dbReference type="Pfam" id="PF01553">
    <property type="entry name" value="Acyltransferase"/>
    <property type="match status" value="1"/>
</dbReference>
<name>A0A2R5G8V6_9STRA</name>
<gene>
    <name evidence="8" type="ORF">FCC1311_100811</name>
</gene>
<dbReference type="CDD" id="cd07993">
    <property type="entry name" value="LPLAT_DHAPAT-like"/>
    <property type="match status" value="1"/>
</dbReference>
<evidence type="ECO:0000259" key="7">
    <source>
        <dbReference type="SMART" id="SM00563"/>
    </source>
</evidence>
<dbReference type="InterPro" id="IPR045520">
    <property type="entry name" value="GPAT/DHAPAT_C"/>
</dbReference>
<evidence type="ECO:0000256" key="1">
    <source>
        <dbReference type="ARBA" id="ARBA00004184"/>
    </source>
</evidence>
<comment type="subcellular location">
    <subcellularLocation>
        <location evidence="1">Endomembrane system</location>
        <topology evidence="1">Peripheral membrane protein</topology>
    </subcellularLocation>
</comment>
<feature type="compositionally biased region" description="Basic and acidic residues" evidence="6">
    <location>
        <begin position="10"/>
        <end position="21"/>
    </location>
</feature>
<accession>A0A2R5G8V6</accession>
<keyword evidence="5" id="KW-0012">Acyltransferase</keyword>
<dbReference type="GO" id="GO:0012505">
    <property type="term" value="C:endomembrane system"/>
    <property type="evidence" value="ECO:0007669"/>
    <property type="project" value="UniProtKB-SubCell"/>
</dbReference>
<dbReference type="PANTHER" id="PTHR12563:SF17">
    <property type="entry name" value="DIHYDROXYACETONE PHOSPHATE ACYLTRANSFERASE"/>
    <property type="match status" value="1"/>
</dbReference>
<dbReference type="GO" id="GO:0019432">
    <property type="term" value="P:triglyceride biosynthetic process"/>
    <property type="evidence" value="ECO:0007669"/>
    <property type="project" value="TreeGrafter"/>
</dbReference>
<keyword evidence="3" id="KW-0808">Transferase</keyword>
<dbReference type="SUPFAM" id="SSF51735">
    <property type="entry name" value="NAD(P)-binding Rossmann-fold domains"/>
    <property type="match status" value="1"/>
</dbReference>
<dbReference type="InterPro" id="IPR041728">
    <property type="entry name" value="GPAT/DHAPAT_LPLAT"/>
</dbReference>
<evidence type="ECO:0000256" key="3">
    <source>
        <dbReference type="ARBA" id="ARBA00022679"/>
    </source>
</evidence>
<evidence type="ECO:0000256" key="5">
    <source>
        <dbReference type="ARBA" id="ARBA00023315"/>
    </source>
</evidence>
<keyword evidence="9" id="KW-1185">Reference proteome</keyword>
<dbReference type="CDD" id="cd05236">
    <property type="entry name" value="FAR-N_SDR_e"/>
    <property type="match status" value="1"/>
</dbReference>
<dbReference type="EMBL" id="BEYU01000031">
    <property type="protein sequence ID" value="GBG27496.1"/>
    <property type="molecule type" value="Genomic_DNA"/>
</dbReference>
<feature type="domain" description="Phospholipid/glycerol acyltransferase" evidence="7">
    <location>
        <begin position="682"/>
        <end position="812"/>
    </location>
</feature>
<dbReference type="GO" id="GO:0004366">
    <property type="term" value="F:glycerol-3-phosphate O-acyltransferase activity"/>
    <property type="evidence" value="ECO:0007669"/>
    <property type="project" value="TreeGrafter"/>
</dbReference>
<comment type="similarity">
    <text evidence="2">Belongs to the GPAT/DAPAT family.</text>
</comment>
<dbReference type="InterPro" id="IPR036291">
    <property type="entry name" value="NAD(P)-bd_dom_sf"/>
</dbReference>
<dbReference type="InterPro" id="IPR022284">
    <property type="entry name" value="GPAT/DHAPAT"/>
</dbReference>
<dbReference type="AlphaFoldDB" id="A0A2R5G8V6"/>
<dbReference type="Pfam" id="PF19277">
    <property type="entry name" value="GPAT_C"/>
    <property type="match status" value="1"/>
</dbReference>
<dbReference type="GO" id="GO:0008654">
    <property type="term" value="P:phospholipid biosynthetic process"/>
    <property type="evidence" value="ECO:0007669"/>
    <property type="project" value="TreeGrafter"/>
</dbReference>
<evidence type="ECO:0000313" key="9">
    <source>
        <dbReference type="Proteomes" id="UP000241890"/>
    </source>
</evidence>
<sequence length="1222" mass="136166">MEKSARRREGHHDDDEDDHRLPGAASVRAALGGRAVLVTGGTGFVGKTLVEKIVRCLPETRTIFVLVRESKGRSAETRLEQEIVRSPIFHLLHRTVGREETRARCARMLVAINGDITLPRLGIKPEDLARMQREGVDILMHCAASVNFDDPLEQAVQLNTRGAIEALEVARALSVRAMVHVSTAYVAANIKTGQVIPERIHELDFDPEDVLRNADRDQRTGDAQIGLSRLQLRIQGEYPNTYTLTKAMGEAMLARRQGDVPLAIVRPSIIGAAWREPCPGWVDVVSAATAVFAATARGVVTVLPGNPRGVAAIVPVDFVVNHMLRACADIWDRYGELRVSHSCTSTSNPCRWRVVSRSFLASYRARTPPSKLTPGPVTFRMLQSRQQFALEWALRYSLPAWAYGRFGAATGSTSASRLAVKLQMLQDRSEQVVGLFEPFTTVNYRFDCATAERWARDKGVDRDGDLDLCVDALQIVWARYIENYTHGMDRFILHEDVVPVSQSAVSHNDVSLTLGRLLKWDPDHHRISFPGIISDISWAYTSSRKPGYTQSGVLGRLMGLTGWREGLAHEAKHVSRHTKRNIGEMRSLVLKSKVVKRAIKQQIRSTMGRIPAPSSRAAVRAKVVARAQALFTEIASTMSDGPPRWLGWALRKTWRNMYDGIRVHEEGLERLRAAASKAQYPIVLVPTHRSYVDFLMLSFLMFAFNLPVPYIASTTDFLAMKGVSGLLRASGAFFLRREGALEQDALYAAVFTAYTQQLLIDRQIVEYYIEGTRSRSGKCLMPKLGLTSICIEPVRDGRLEDLIFVPISIDYEKPVEATLYSHEMLGSAKVPETTENLLKAMLRLGDKFGYVSVQFGEHIMAREALQRAAPPPPSPARALGMRIIDAMQQAAVCMPIHLVATLLLRYRHGLTLDQLVPSVEWLRSEVLRRGGHVACAEREHRVDLVKRAIQLLGGVVQERNSPRVVEVAVDSATKDFHHMVVLGYYRNKIIHLFAAEAFWACAVYARADPATGLADLTAVEEDASFLASMLRHEFVCTSQSGRDSLHALQNQGILEVAQDGKVRLAREQDGTERVNGLLCSMIWPFIDSFFVALSALLALLPDAKVKLPMLVQRMLTLAENLYQDRVILHYESCASGTLQNALRTLGDWGVVSIARQDLPRRLGQVRETETFVSLLPPYTDRKDVQALITRVNQLRGPQIQPRSDSESSFTASVANFPMLARI</sequence>
<dbReference type="SMART" id="SM00563">
    <property type="entry name" value="PlsC"/>
    <property type="match status" value="1"/>
</dbReference>
<dbReference type="PANTHER" id="PTHR12563">
    <property type="entry name" value="GLYCEROL-3-PHOSPHATE ACYLTRANSFERASE"/>
    <property type="match status" value="1"/>
</dbReference>
<dbReference type="InterPro" id="IPR013120">
    <property type="entry name" value="FAR_NAD-bd"/>
</dbReference>
<evidence type="ECO:0000256" key="4">
    <source>
        <dbReference type="ARBA" id="ARBA00023136"/>
    </source>
</evidence>
<comment type="caution">
    <text evidence="8">The sequence shown here is derived from an EMBL/GenBank/DDBJ whole genome shotgun (WGS) entry which is preliminary data.</text>
</comment>
<dbReference type="Gene3D" id="3.40.50.720">
    <property type="entry name" value="NAD(P)-binding Rossmann-like Domain"/>
    <property type="match status" value="1"/>
</dbReference>
<dbReference type="Pfam" id="PF07993">
    <property type="entry name" value="NAD_binding_4"/>
    <property type="match status" value="1"/>
</dbReference>
<dbReference type="SUPFAM" id="SSF69593">
    <property type="entry name" value="Glycerol-3-phosphate (1)-acyltransferase"/>
    <property type="match status" value="1"/>
</dbReference>
<dbReference type="InterPro" id="IPR002123">
    <property type="entry name" value="Plipid/glycerol_acylTrfase"/>
</dbReference>
<dbReference type="InParanoid" id="A0A2R5G8V6"/>
<evidence type="ECO:0000256" key="6">
    <source>
        <dbReference type="SAM" id="MobiDB-lite"/>
    </source>
</evidence>
<dbReference type="GO" id="GO:0031966">
    <property type="term" value="C:mitochondrial membrane"/>
    <property type="evidence" value="ECO:0007669"/>
    <property type="project" value="TreeGrafter"/>
</dbReference>
<reference evidence="8 9" key="1">
    <citation type="submission" date="2017-12" db="EMBL/GenBank/DDBJ databases">
        <title>Sequencing, de novo assembly and annotation of complete genome of a new Thraustochytrid species, strain FCC1311.</title>
        <authorList>
            <person name="Sedici K."/>
            <person name="Godart F."/>
            <person name="Aiese Cigliano R."/>
            <person name="Sanseverino W."/>
            <person name="Barakat M."/>
            <person name="Ortet P."/>
            <person name="Marechal E."/>
            <person name="Cagnac O."/>
            <person name="Amato A."/>
        </authorList>
    </citation>
    <scope>NUCLEOTIDE SEQUENCE [LARGE SCALE GENOMIC DNA]</scope>
</reference>
<dbReference type="OrthoDB" id="429813at2759"/>
<evidence type="ECO:0000313" key="8">
    <source>
        <dbReference type="EMBL" id="GBG27496.1"/>
    </source>
</evidence>
<keyword evidence="4" id="KW-0472">Membrane</keyword>
<dbReference type="Proteomes" id="UP000241890">
    <property type="component" value="Unassembled WGS sequence"/>
</dbReference>
<proteinExistence type="inferred from homology"/>
<organism evidence="8 9">
    <name type="scientific">Hondaea fermentalgiana</name>
    <dbReference type="NCBI Taxonomy" id="2315210"/>
    <lineage>
        <taxon>Eukaryota</taxon>
        <taxon>Sar</taxon>
        <taxon>Stramenopiles</taxon>
        <taxon>Bigyra</taxon>
        <taxon>Labyrinthulomycetes</taxon>
        <taxon>Thraustochytrida</taxon>
        <taxon>Thraustochytriidae</taxon>
        <taxon>Hondaea</taxon>
    </lineage>
</organism>
<dbReference type="GO" id="GO:0006631">
    <property type="term" value="P:fatty acid metabolic process"/>
    <property type="evidence" value="ECO:0007669"/>
    <property type="project" value="TreeGrafter"/>
</dbReference>
<feature type="region of interest" description="Disordered" evidence="6">
    <location>
        <begin position="1"/>
        <end position="22"/>
    </location>
</feature>
<evidence type="ECO:0000256" key="2">
    <source>
        <dbReference type="ARBA" id="ARBA00007937"/>
    </source>
</evidence>
<dbReference type="GO" id="GO:0006072">
    <property type="term" value="P:glycerol-3-phosphate metabolic process"/>
    <property type="evidence" value="ECO:0007669"/>
    <property type="project" value="TreeGrafter"/>
</dbReference>
<protein>
    <submittedName>
        <fullName evidence="8">Fatty acyl-CoA reductase 1</fullName>
    </submittedName>
</protein>